<evidence type="ECO:0000313" key="2">
    <source>
        <dbReference type="Proteomes" id="UP000235672"/>
    </source>
</evidence>
<reference evidence="1 2" key="1">
    <citation type="submission" date="2016-05" db="EMBL/GenBank/DDBJ databases">
        <title>A degradative enzymes factory behind the ericoid mycorrhizal symbiosis.</title>
        <authorList>
            <consortium name="DOE Joint Genome Institute"/>
            <person name="Martino E."/>
            <person name="Morin E."/>
            <person name="Grelet G."/>
            <person name="Kuo A."/>
            <person name="Kohler A."/>
            <person name="Daghino S."/>
            <person name="Barry K."/>
            <person name="Choi C."/>
            <person name="Cichocki N."/>
            <person name="Clum A."/>
            <person name="Copeland A."/>
            <person name="Hainaut M."/>
            <person name="Haridas S."/>
            <person name="Labutti K."/>
            <person name="Lindquist E."/>
            <person name="Lipzen A."/>
            <person name="Khouja H.-R."/>
            <person name="Murat C."/>
            <person name="Ohm R."/>
            <person name="Olson A."/>
            <person name="Spatafora J."/>
            <person name="Veneault-Fourrey C."/>
            <person name="Henrissat B."/>
            <person name="Grigoriev I."/>
            <person name="Martin F."/>
            <person name="Perotto S."/>
        </authorList>
    </citation>
    <scope>NUCLEOTIDE SEQUENCE [LARGE SCALE GENOMIC DNA]</scope>
    <source>
        <strain evidence="1 2">UAMH 7357</strain>
    </source>
</reference>
<evidence type="ECO:0000313" key="1">
    <source>
        <dbReference type="EMBL" id="PMD27199.1"/>
    </source>
</evidence>
<dbReference type="PANTHER" id="PTHR36195:SF4">
    <property type="entry name" value="DOMAIN PROTEIN, PUTATIVE (AFU_ORTHOLOGUE AFUA_5G01990)-RELATED"/>
    <property type="match status" value="1"/>
</dbReference>
<dbReference type="GO" id="GO:0020037">
    <property type="term" value="F:heme binding"/>
    <property type="evidence" value="ECO:0007669"/>
    <property type="project" value="InterPro"/>
</dbReference>
<name>A0A2J6QLS5_9HELO</name>
<dbReference type="STRING" id="1745343.A0A2J6QLS5"/>
<dbReference type="Gene3D" id="2.40.180.10">
    <property type="entry name" value="Catalase core domain"/>
    <property type="match status" value="1"/>
</dbReference>
<organism evidence="1 2">
    <name type="scientific">Hyaloscypha hepaticicola</name>
    <dbReference type="NCBI Taxonomy" id="2082293"/>
    <lineage>
        <taxon>Eukaryota</taxon>
        <taxon>Fungi</taxon>
        <taxon>Dikarya</taxon>
        <taxon>Ascomycota</taxon>
        <taxon>Pezizomycotina</taxon>
        <taxon>Leotiomycetes</taxon>
        <taxon>Helotiales</taxon>
        <taxon>Hyaloscyphaceae</taxon>
        <taxon>Hyaloscypha</taxon>
    </lineage>
</organism>
<dbReference type="EMBL" id="KZ613466">
    <property type="protein sequence ID" value="PMD27199.1"/>
    <property type="molecule type" value="Genomic_DNA"/>
</dbReference>
<dbReference type="AlphaFoldDB" id="A0A2J6QLS5"/>
<dbReference type="PANTHER" id="PTHR36195">
    <property type="entry name" value="DOMAIN PROTEIN, PUTATIVE (AFU_ORTHOLOGUE AFUA_5G01990)-RELATED-RELATED"/>
    <property type="match status" value="1"/>
</dbReference>
<gene>
    <name evidence="1" type="ORF">NA56DRAFT_667571</name>
</gene>
<dbReference type="InterPro" id="IPR020835">
    <property type="entry name" value="Catalase_sf"/>
</dbReference>
<dbReference type="Proteomes" id="UP000235672">
    <property type="component" value="Unassembled WGS sequence"/>
</dbReference>
<sequence length="370" mass="42667">MPTIKSYGVNTRNYIRWDAQAVEKVPPNENEDIQAVADMINTIQKTHYNTTRHMYSGTHPRTQGLVKGKLIVGDLPPHLAQTELFSKPGEFPIAMRYSTETADPGIDDRIPQPRGLGMKVFNVQGEMFDSGKDFPTQDIEFNSTPAIELADAKTTKEIFQIRLKYGGDKKELYKQLEARDDTDLQKARDEVRNTHLESIRQYSQTAYRFVDYVVKYSLVPSSETQKKLYEEQVNPEIHTNHVLSDWLKEFFSKNDAEYLFQVPICENLEDQPVEYAGKEWDAEKYPWQTVAKVVIPKQDSMIPARKTFWEDHIRLDPWHGLKSFQPLESTNRLRRGVYLASIALRHKMNGRKEINVTSIDQIPDGGDVEA</sequence>
<dbReference type="SUPFAM" id="SSF56634">
    <property type="entry name" value="Heme-dependent catalase-like"/>
    <property type="match status" value="1"/>
</dbReference>
<keyword evidence="2" id="KW-1185">Reference proteome</keyword>
<accession>A0A2J6QLS5</accession>
<protein>
    <submittedName>
        <fullName evidence="1">Heme-dependent catalase</fullName>
    </submittedName>
</protein>
<dbReference type="OrthoDB" id="3358373at2759"/>
<proteinExistence type="predicted"/>